<organism evidence="2 3">
    <name type="scientific">Varanus komodoensis</name>
    <name type="common">Komodo dragon</name>
    <dbReference type="NCBI Taxonomy" id="61221"/>
    <lineage>
        <taxon>Eukaryota</taxon>
        <taxon>Metazoa</taxon>
        <taxon>Chordata</taxon>
        <taxon>Craniata</taxon>
        <taxon>Vertebrata</taxon>
        <taxon>Euteleostomi</taxon>
        <taxon>Lepidosauria</taxon>
        <taxon>Squamata</taxon>
        <taxon>Bifurcata</taxon>
        <taxon>Unidentata</taxon>
        <taxon>Episquamata</taxon>
        <taxon>Toxicofera</taxon>
        <taxon>Anguimorpha</taxon>
        <taxon>Paleoanguimorpha</taxon>
        <taxon>Varanoidea</taxon>
        <taxon>Varanidae</taxon>
        <taxon>Varanus</taxon>
    </lineage>
</organism>
<sequence length="307" mass="35060">MEGPSGRGNWRDGRWSGGGRGAERRADGRGRALGGSGGIARGARRPAGGRMGKSKQRAAAVSAASRRGVVPSASKMKKKTNSKPKCLNEQEIPYRLREIMRSRDELRNPKSKKKKKMASKEMPMLESDIPVPKFRRRTGETASSYVRRMERETQHVQFLTKNQLQREPEKEEPIQEKSKRKKEFQQKKLDKIQKQKEEKKMAMLEKEFLKDSVKFGEVALQPPTLTVKPRKGVIKDKAGQRQLLLTSLLGSGRAPSTQKAAHASLARQRILQEERERVIQAYRDIKQRKQQQLIRMQLDMDKLKKPV</sequence>
<reference evidence="2" key="2">
    <citation type="submission" date="2025-09" db="UniProtKB">
        <authorList>
            <consortium name="Ensembl"/>
        </authorList>
    </citation>
    <scope>IDENTIFICATION</scope>
</reference>
<accession>A0A8D2LQ80</accession>
<dbReference type="AlphaFoldDB" id="A0A8D2LQ80"/>
<evidence type="ECO:0000313" key="2">
    <source>
        <dbReference type="Ensembl" id="ENSVKKP00000024833.1"/>
    </source>
</evidence>
<dbReference type="PANTHER" id="PTHR21838:SF2">
    <property type="entry name" value="COILED-COIL DOMAIN-CONTAINING PROTEIN 137"/>
    <property type="match status" value="1"/>
</dbReference>
<protein>
    <submittedName>
        <fullName evidence="2">Coiled-coil domain containing 137</fullName>
    </submittedName>
</protein>
<keyword evidence="3" id="KW-1185">Reference proteome</keyword>
<dbReference type="Proteomes" id="UP000694545">
    <property type="component" value="Unplaced"/>
</dbReference>
<dbReference type="OMA" id="HHGVRDP"/>
<dbReference type="PANTHER" id="PTHR21838">
    <property type="entry name" value="COILED-COIL DOMAIN-CONTAINING PROTEIN 137"/>
    <property type="match status" value="1"/>
</dbReference>
<feature type="compositionally biased region" description="Basic and acidic residues" evidence="1">
    <location>
        <begin position="164"/>
        <end position="196"/>
    </location>
</feature>
<feature type="compositionally biased region" description="Gly residues" evidence="1">
    <location>
        <begin position="31"/>
        <end position="40"/>
    </location>
</feature>
<name>A0A8D2LQ80_VARKO</name>
<dbReference type="InterPro" id="IPR026680">
    <property type="entry name" value="CCDC137"/>
</dbReference>
<proteinExistence type="predicted"/>
<feature type="region of interest" description="Disordered" evidence="1">
    <location>
        <begin position="1"/>
        <end position="196"/>
    </location>
</feature>
<feature type="compositionally biased region" description="Basic and acidic residues" evidence="1">
    <location>
        <begin position="21"/>
        <end position="30"/>
    </location>
</feature>
<feature type="compositionally biased region" description="Basic and acidic residues" evidence="1">
    <location>
        <begin position="86"/>
        <end position="108"/>
    </location>
</feature>
<reference evidence="2" key="1">
    <citation type="submission" date="2025-08" db="UniProtKB">
        <authorList>
            <consortium name="Ensembl"/>
        </authorList>
    </citation>
    <scope>IDENTIFICATION</scope>
</reference>
<feature type="compositionally biased region" description="Low complexity" evidence="1">
    <location>
        <begin position="57"/>
        <end position="74"/>
    </location>
</feature>
<evidence type="ECO:0000256" key="1">
    <source>
        <dbReference type="SAM" id="MobiDB-lite"/>
    </source>
</evidence>
<dbReference type="GO" id="GO:0005634">
    <property type="term" value="C:nucleus"/>
    <property type="evidence" value="ECO:0007669"/>
    <property type="project" value="TreeGrafter"/>
</dbReference>
<evidence type="ECO:0000313" key="3">
    <source>
        <dbReference type="Proteomes" id="UP000694545"/>
    </source>
</evidence>
<dbReference type="Ensembl" id="ENSVKKT00000025437.1">
    <property type="protein sequence ID" value="ENSVKKP00000024833.1"/>
    <property type="gene ID" value="ENSVKKG00000016359.1"/>
</dbReference>